<reference evidence="1 2" key="1">
    <citation type="submission" date="2016-12" db="EMBL/GenBank/DDBJ databases">
        <authorList>
            <person name="Song W.-J."/>
            <person name="Kurnit D.M."/>
        </authorList>
    </citation>
    <scope>NUCLEOTIDE SEQUENCE [LARGE SCALE GENOMIC DNA]</scope>
    <source>
        <strain evidence="1 2">STM7296</strain>
    </source>
</reference>
<dbReference type="SUPFAM" id="SSF53756">
    <property type="entry name" value="UDP-Glycosyltransferase/glycogen phosphorylase"/>
    <property type="match status" value="1"/>
</dbReference>
<dbReference type="AlphaFoldDB" id="A0A1N7SMN1"/>
<dbReference type="EMBL" id="CYGX02000108">
    <property type="protein sequence ID" value="SIT48676.1"/>
    <property type="molecule type" value="Genomic_DNA"/>
</dbReference>
<dbReference type="Gene3D" id="3.40.50.2000">
    <property type="entry name" value="Glycogen Phosphorylase B"/>
    <property type="match status" value="1"/>
</dbReference>
<organism evidence="1 2">
    <name type="scientific">Paraburkholderia ribeironis</name>
    <dbReference type="NCBI Taxonomy" id="1247936"/>
    <lineage>
        <taxon>Bacteria</taxon>
        <taxon>Pseudomonadati</taxon>
        <taxon>Pseudomonadota</taxon>
        <taxon>Betaproteobacteria</taxon>
        <taxon>Burkholderiales</taxon>
        <taxon>Burkholderiaceae</taxon>
        <taxon>Paraburkholderia</taxon>
    </lineage>
</organism>
<sequence length="43" mass="4660">MRANPDPVVTIDSGPAHLAGALGVPTCLMIDRVPARFWGMNRR</sequence>
<protein>
    <submittedName>
        <fullName evidence="1">Uncharacterized protein</fullName>
    </submittedName>
</protein>
<dbReference type="STRING" id="1247936.BN2475_1080002"/>
<evidence type="ECO:0000313" key="2">
    <source>
        <dbReference type="Proteomes" id="UP000187012"/>
    </source>
</evidence>
<dbReference type="Proteomes" id="UP000187012">
    <property type="component" value="Unassembled WGS sequence"/>
</dbReference>
<accession>A0A1N7SMN1</accession>
<evidence type="ECO:0000313" key="1">
    <source>
        <dbReference type="EMBL" id="SIT48676.1"/>
    </source>
</evidence>
<gene>
    <name evidence="1" type="ORF">BN2475_1080002</name>
</gene>
<keyword evidence="2" id="KW-1185">Reference proteome</keyword>
<name>A0A1N7SMN1_9BURK</name>
<proteinExistence type="predicted"/>